<dbReference type="SMART" id="SM00382">
    <property type="entry name" value="AAA"/>
    <property type="match status" value="1"/>
</dbReference>
<evidence type="ECO:0000259" key="5">
    <source>
        <dbReference type="PROSITE" id="PS50893"/>
    </source>
</evidence>
<evidence type="ECO:0000256" key="4">
    <source>
        <dbReference type="ARBA" id="ARBA00022840"/>
    </source>
</evidence>
<dbReference type="EMBL" id="ATHJ01000096">
    <property type="protein sequence ID" value="EPR37822.1"/>
    <property type="molecule type" value="Genomic_DNA"/>
</dbReference>
<dbReference type="OrthoDB" id="9809450at2"/>
<name>S7TKU4_DESML</name>
<dbReference type="GO" id="GO:0005524">
    <property type="term" value="F:ATP binding"/>
    <property type="evidence" value="ECO:0007669"/>
    <property type="project" value="UniProtKB-KW"/>
</dbReference>
<gene>
    <name evidence="6" type="ORF">dsmv_2862</name>
</gene>
<evidence type="ECO:0000313" key="6">
    <source>
        <dbReference type="EMBL" id="EPR37822.1"/>
    </source>
</evidence>
<evidence type="ECO:0000256" key="1">
    <source>
        <dbReference type="ARBA" id="ARBA00005417"/>
    </source>
</evidence>
<dbReference type="GO" id="GO:0055085">
    <property type="term" value="P:transmembrane transport"/>
    <property type="evidence" value="ECO:0007669"/>
    <property type="project" value="UniProtKB-ARBA"/>
</dbReference>
<dbReference type="eggNOG" id="COG4608">
    <property type="taxonomic scope" value="Bacteria"/>
</dbReference>
<keyword evidence="2" id="KW-0813">Transport</keyword>
<sequence length="341" mass="38049">MENRREPGGGTTGRDTLVSLRGVKKYYAAPGEAAVGKWGAVKAVDGIDLDIYRGETLGLVGESGCGKSTLGRTILRLEEPTAGEIRFDGRDILALGRRALRPLRRKMQIIFQDPYASLNPRMTVGRIIAEALVIHRVGTPLQRLERVREIMKLVGLRPEVINRYPHEFSGGQRQRIGIGRALVLQPELIICDEPVSALDVSIQAQVINLLMDLQERFRLTYLFVSHDLSVVRHISDRVAVMYLGRLVELRRKSDLYADPLHPYTQALLDAAPVPDVNSTRQRSIPAGDLPSPLSPPEGCHFHPRCPHVMDRCRKDVPACHEPRPGHWVRCFLYDGSGRGGQ</sequence>
<accession>S7TKU4</accession>
<dbReference type="Proteomes" id="UP000014977">
    <property type="component" value="Unassembled WGS sequence"/>
</dbReference>
<dbReference type="GO" id="GO:0016887">
    <property type="term" value="F:ATP hydrolysis activity"/>
    <property type="evidence" value="ECO:0007669"/>
    <property type="project" value="InterPro"/>
</dbReference>
<dbReference type="NCBIfam" id="TIGR01727">
    <property type="entry name" value="oligo_HPY"/>
    <property type="match status" value="1"/>
</dbReference>
<dbReference type="GO" id="GO:0015833">
    <property type="term" value="P:peptide transport"/>
    <property type="evidence" value="ECO:0007669"/>
    <property type="project" value="InterPro"/>
</dbReference>
<dbReference type="CDD" id="cd03257">
    <property type="entry name" value="ABC_NikE_OppD_transporters"/>
    <property type="match status" value="1"/>
</dbReference>
<dbReference type="InterPro" id="IPR050319">
    <property type="entry name" value="ABC_transp_ATP-bind"/>
</dbReference>
<dbReference type="Gene3D" id="3.40.50.300">
    <property type="entry name" value="P-loop containing nucleotide triphosphate hydrolases"/>
    <property type="match status" value="1"/>
</dbReference>
<dbReference type="PROSITE" id="PS00211">
    <property type="entry name" value="ABC_TRANSPORTER_1"/>
    <property type="match status" value="1"/>
</dbReference>
<dbReference type="AlphaFoldDB" id="S7TKU4"/>
<dbReference type="PROSITE" id="PS50893">
    <property type="entry name" value="ABC_TRANSPORTER_2"/>
    <property type="match status" value="1"/>
</dbReference>
<dbReference type="Pfam" id="PF08352">
    <property type="entry name" value="oligo_HPY"/>
    <property type="match status" value="1"/>
</dbReference>
<comment type="similarity">
    <text evidence="1">Belongs to the ABC transporter superfamily.</text>
</comment>
<dbReference type="InterPro" id="IPR003439">
    <property type="entry name" value="ABC_transporter-like_ATP-bd"/>
</dbReference>
<keyword evidence="3" id="KW-0547">Nucleotide-binding</keyword>
<dbReference type="InterPro" id="IPR017871">
    <property type="entry name" value="ABC_transporter-like_CS"/>
</dbReference>
<dbReference type="PANTHER" id="PTHR43776:SF7">
    <property type="entry name" value="D,D-DIPEPTIDE TRANSPORT ATP-BINDING PROTEIN DDPF-RELATED"/>
    <property type="match status" value="1"/>
</dbReference>
<dbReference type="PANTHER" id="PTHR43776">
    <property type="entry name" value="TRANSPORT ATP-BINDING PROTEIN"/>
    <property type="match status" value="1"/>
</dbReference>
<evidence type="ECO:0000313" key="7">
    <source>
        <dbReference type="Proteomes" id="UP000014977"/>
    </source>
</evidence>
<reference evidence="6 7" key="1">
    <citation type="journal article" date="2013" name="Genome Announc.">
        <title>Draft genome sequences for three mercury-methylating, sulfate-reducing bacteria.</title>
        <authorList>
            <person name="Brown S.D."/>
            <person name="Hurt R.A.Jr."/>
            <person name="Gilmour C.C."/>
            <person name="Elias D.A."/>
        </authorList>
    </citation>
    <scope>NUCLEOTIDE SEQUENCE [LARGE SCALE GENOMIC DNA]</scope>
    <source>
        <strain evidence="6 7">DSM 2059</strain>
    </source>
</reference>
<dbReference type="InterPro" id="IPR027417">
    <property type="entry name" value="P-loop_NTPase"/>
</dbReference>
<dbReference type="FunFam" id="3.40.50.300:FF:000016">
    <property type="entry name" value="Oligopeptide ABC transporter ATP-binding component"/>
    <property type="match status" value="1"/>
</dbReference>
<keyword evidence="4" id="KW-0067">ATP-binding</keyword>
<feature type="domain" description="ABC transporter" evidence="5">
    <location>
        <begin position="18"/>
        <end position="268"/>
    </location>
</feature>
<organism evidence="6 7">
    <name type="scientific">Desulfococcus multivorans DSM 2059</name>
    <dbReference type="NCBI Taxonomy" id="1121405"/>
    <lineage>
        <taxon>Bacteria</taxon>
        <taxon>Pseudomonadati</taxon>
        <taxon>Thermodesulfobacteriota</taxon>
        <taxon>Desulfobacteria</taxon>
        <taxon>Desulfobacterales</taxon>
        <taxon>Desulfococcaceae</taxon>
        <taxon>Desulfococcus</taxon>
    </lineage>
</organism>
<dbReference type="STRING" id="897.B2D07_14600"/>
<dbReference type="InterPro" id="IPR013563">
    <property type="entry name" value="Oligopep_ABC_C"/>
</dbReference>
<dbReference type="Pfam" id="PF00005">
    <property type="entry name" value="ABC_tran"/>
    <property type="match status" value="1"/>
</dbReference>
<evidence type="ECO:0000256" key="2">
    <source>
        <dbReference type="ARBA" id="ARBA00022448"/>
    </source>
</evidence>
<protein>
    <submittedName>
        <fullName evidence="6">Oligopeptide/dipeptide ABC transporter, ATPase subunit</fullName>
    </submittedName>
</protein>
<proteinExistence type="inferred from homology"/>
<evidence type="ECO:0000256" key="3">
    <source>
        <dbReference type="ARBA" id="ARBA00022741"/>
    </source>
</evidence>
<keyword evidence="7" id="KW-1185">Reference proteome</keyword>
<dbReference type="RefSeq" id="WP_020877929.1">
    <property type="nucleotide sequence ID" value="NZ_ATHJ01000096.1"/>
</dbReference>
<dbReference type="InterPro" id="IPR003593">
    <property type="entry name" value="AAA+_ATPase"/>
</dbReference>
<dbReference type="PATRIC" id="fig|1121405.3.peg.2919"/>
<dbReference type="NCBIfam" id="NF008453">
    <property type="entry name" value="PRK11308.1"/>
    <property type="match status" value="1"/>
</dbReference>
<comment type="caution">
    <text evidence="6">The sequence shown here is derived from an EMBL/GenBank/DDBJ whole genome shotgun (WGS) entry which is preliminary data.</text>
</comment>
<dbReference type="SUPFAM" id="SSF52540">
    <property type="entry name" value="P-loop containing nucleoside triphosphate hydrolases"/>
    <property type="match status" value="1"/>
</dbReference>